<dbReference type="AlphaFoldDB" id="T5LDF5"/>
<dbReference type="GO" id="GO:0009253">
    <property type="term" value="P:peptidoglycan catabolic process"/>
    <property type="evidence" value="ECO:0007669"/>
    <property type="project" value="InterPro"/>
</dbReference>
<dbReference type="GO" id="GO:0008745">
    <property type="term" value="F:N-acetylmuramoyl-L-alanine amidase activity"/>
    <property type="evidence" value="ECO:0007669"/>
    <property type="project" value="InterPro"/>
</dbReference>
<evidence type="ECO:0000313" key="2">
    <source>
        <dbReference type="Proteomes" id="UP000005085"/>
    </source>
</evidence>
<sequence length="64" mass="7475">MTIKTKRYPNATTKQLESLEQLVVILLELFNIDKTDIYAHAKIAYKDKNSAEGVYLLEYLRNKL</sequence>
<accession>T5LDF5</accession>
<dbReference type="Gene3D" id="3.40.80.10">
    <property type="entry name" value="Peptidoglycan recognition protein-like"/>
    <property type="match status" value="1"/>
</dbReference>
<reference evidence="1 2" key="1">
    <citation type="journal article" date="2014" name="Genome Announc.">
        <title>Draft genome sequences of six enterohepatic helicobacter species isolated from humans and one from rhesus macaques.</title>
        <authorList>
            <person name="Shen Z."/>
            <person name="Sheh A."/>
            <person name="Young S.K."/>
            <person name="Abouelliel A."/>
            <person name="Ward D.V."/>
            <person name="Earl A.M."/>
            <person name="Fox J.G."/>
        </authorList>
    </citation>
    <scope>NUCLEOTIDE SEQUENCE [LARGE SCALE GENOMIC DNA]</scope>
    <source>
        <strain evidence="1 2">ATCC 43879</strain>
    </source>
</reference>
<organism evidence="1 2">
    <name type="scientific">Helicobacter bilis ATCC 43879</name>
    <dbReference type="NCBI Taxonomy" id="613026"/>
    <lineage>
        <taxon>Bacteria</taxon>
        <taxon>Pseudomonadati</taxon>
        <taxon>Campylobacterota</taxon>
        <taxon>Epsilonproteobacteria</taxon>
        <taxon>Campylobacterales</taxon>
        <taxon>Helicobacteraceae</taxon>
        <taxon>Helicobacter</taxon>
    </lineage>
</organism>
<name>T5LDF5_9HELI</name>
<dbReference type="Proteomes" id="UP000005085">
    <property type="component" value="Unassembled WGS sequence"/>
</dbReference>
<proteinExistence type="predicted"/>
<evidence type="ECO:0000313" key="1">
    <source>
        <dbReference type="EMBL" id="EQM94583.1"/>
    </source>
</evidence>
<protein>
    <recommendedName>
        <fullName evidence="3">N-acetylmuramoyl-L-alanine amidase domain-containing protein</fullName>
    </recommendedName>
</protein>
<dbReference type="HOGENOM" id="CLU_2861568_0_0_7"/>
<evidence type="ECO:0008006" key="3">
    <source>
        <dbReference type="Google" id="ProtNLM"/>
    </source>
</evidence>
<gene>
    <name evidence="1" type="ORF">HRAG_02369</name>
</gene>
<comment type="caution">
    <text evidence="1">The sequence shown here is derived from an EMBL/GenBank/DDBJ whole genome shotgun (WGS) entry which is preliminary data.</text>
</comment>
<dbReference type="EMBL" id="ACDN02000073">
    <property type="protein sequence ID" value="EQM94583.1"/>
    <property type="molecule type" value="Genomic_DNA"/>
</dbReference>
<dbReference type="SUPFAM" id="SSF55846">
    <property type="entry name" value="N-acetylmuramoyl-L-alanine amidase-like"/>
    <property type="match status" value="1"/>
</dbReference>
<dbReference type="InterPro" id="IPR036505">
    <property type="entry name" value="Amidase/PGRP_sf"/>
</dbReference>
<keyword evidence="2" id="KW-1185">Reference proteome</keyword>